<organism evidence="1 2">
    <name type="scientific">Trichophyton interdigitale (strain MR816)</name>
    <dbReference type="NCBI Taxonomy" id="1215338"/>
    <lineage>
        <taxon>Eukaryota</taxon>
        <taxon>Fungi</taxon>
        <taxon>Dikarya</taxon>
        <taxon>Ascomycota</taxon>
        <taxon>Pezizomycotina</taxon>
        <taxon>Eurotiomycetes</taxon>
        <taxon>Eurotiomycetidae</taxon>
        <taxon>Onygenales</taxon>
        <taxon>Arthrodermataceae</taxon>
        <taxon>Trichophyton</taxon>
    </lineage>
</organism>
<protein>
    <submittedName>
        <fullName evidence="1">Uncharacterized protein</fullName>
    </submittedName>
</protein>
<comment type="caution">
    <text evidence="1">The sequence shown here is derived from an EMBL/GenBank/DDBJ whole genome shotgun (WGS) entry which is preliminary data.</text>
</comment>
<accession>A0A059IYR8</accession>
<evidence type="ECO:0000313" key="2">
    <source>
        <dbReference type="Proteomes" id="UP000024533"/>
    </source>
</evidence>
<dbReference type="AlphaFoldDB" id="A0A059IYR8"/>
<dbReference type="Proteomes" id="UP000024533">
    <property type="component" value="Unassembled WGS sequence"/>
</dbReference>
<dbReference type="EMBL" id="AOKY01000818">
    <property type="protein sequence ID" value="KDB20402.1"/>
    <property type="molecule type" value="Genomic_DNA"/>
</dbReference>
<dbReference type="HOGENOM" id="CLU_095770_2_0_1"/>
<dbReference type="OrthoDB" id="2679825at2759"/>
<reference evidence="1 2" key="1">
    <citation type="submission" date="2014-02" db="EMBL/GenBank/DDBJ databases">
        <title>The Genome Sequence of Trichophyton interdigitale MR816.</title>
        <authorList>
            <consortium name="The Broad Institute Genomics Platform"/>
            <person name="Cuomo C.A."/>
            <person name="White T.C."/>
            <person name="Graser Y."/>
            <person name="Martinez-Rossi N."/>
            <person name="Heitman J."/>
            <person name="Young S.K."/>
            <person name="Zeng Q."/>
            <person name="Gargeya S."/>
            <person name="Abouelleil A."/>
            <person name="Alvarado L."/>
            <person name="Chapman S.B."/>
            <person name="Gainer-Dewar J."/>
            <person name="Goldberg J."/>
            <person name="Griggs A."/>
            <person name="Gujja S."/>
            <person name="Hansen M."/>
            <person name="Howarth C."/>
            <person name="Imamovic A."/>
            <person name="Larimer J."/>
            <person name="Martinez D."/>
            <person name="Murphy C."/>
            <person name="Pearson M.D."/>
            <person name="Persinoti G."/>
            <person name="Poon T."/>
            <person name="Priest M."/>
            <person name="Roberts A.D."/>
            <person name="Saif S."/>
            <person name="Shea T.D."/>
            <person name="Sykes S.N."/>
            <person name="Wortman J."/>
            <person name="Nusbaum C."/>
            <person name="Birren B."/>
        </authorList>
    </citation>
    <scope>NUCLEOTIDE SEQUENCE [LARGE SCALE GENOMIC DNA]</scope>
    <source>
        <strain evidence="1 2">MR816</strain>
    </source>
</reference>
<dbReference type="OMA" id="GWNCVSW"/>
<gene>
    <name evidence="1" type="ORF">H109_07677</name>
</gene>
<proteinExistence type="predicted"/>
<name>A0A059IYR8_TRIIM</name>
<sequence>MLFNKYRLYVVLYVRGGSPTMPGKEDTYHWAFLVGPKVEGKGSRGIRYQVKQRQQLGGGLEWEFEERECPLTPTNMLLVRVIIGKILDRDRLAEIMRNTPVRESQPGWNCVAWVKEALESLANDPKALGMSVTEWDKVRNAAMEYCQQKKDQHRFNAWSNFDMDKAPTYDLLELKETII</sequence>
<dbReference type="Pfam" id="PF21858">
    <property type="entry name" value="DUF6914"/>
    <property type="match status" value="1"/>
</dbReference>
<dbReference type="InterPro" id="IPR054208">
    <property type="entry name" value="DUF6914"/>
</dbReference>
<keyword evidence="2" id="KW-1185">Reference proteome</keyword>
<evidence type="ECO:0000313" key="1">
    <source>
        <dbReference type="EMBL" id="KDB20402.1"/>
    </source>
</evidence>